<dbReference type="Gramene" id="KFK27965">
    <property type="protein sequence ID" value="KFK27965"/>
    <property type="gene ID" value="AALP_AA8G454700"/>
</dbReference>
<accession>A0A087GDL3</accession>
<keyword evidence="1" id="KW-0472">Membrane</keyword>
<dbReference type="InterPro" id="IPR056029">
    <property type="entry name" value="DUF7610"/>
</dbReference>
<sequence>MVKKRMNTKSKTYTVLEKKLEEIECLLGDFGLSDRDLNRAYREIELRFIFTQTLLAAEISSVNEGEEEEWMKKLRCMVKKLAELEKNFLKLLTGPINEPDMQSGGVVDETGSVFSLVESLQEEFRDGSLEEKVVGRETDEIKKNRFKDLVSFGLVGLIAGMVVLPPKDSLVATHSRATFVFIH</sequence>
<keyword evidence="4" id="KW-1185">Reference proteome</keyword>
<reference evidence="4" key="1">
    <citation type="journal article" date="2015" name="Nat. Plants">
        <title>Genome expansion of Arabis alpina linked with retrotransposition and reduced symmetric DNA methylation.</title>
        <authorList>
            <person name="Willing E.M."/>
            <person name="Rawat V."/>
            <person name="Mandakova T."/>
            <person name="Maumus F."/>
            <person name="James G.V."/>
            <person name="Nordstroem K.J."/>
            <person name="Becker C."/>
            <person name="Warthmann N."/>
            <person name="Chica C."/>
            <person name="Szarzynska B."/>
            <person name="Zytnicki M."/>
            <person name="Albani M.C."/>
            <person name="Kiefer C."/>
            <person name="Bergonzi S."/>
            <person name="Castaings L."/>
            <person name="Mateos J.L."/>
            <person name="Berns M.C."/>
            <person name="Bujdoso N."/>
            <person name="Piofczyk T."/>
            <person name="de Lorenzo L."/>
            <person name="Barrero-Sicilia C."/>
            <person name="Mateos I."/>
            <person name="Piednoel M."/>
            <person name="Hagmann J."/>
            <person name="Chen-Min-Tao R."/>
            <person name="Iglesias-Fernandez R."/>
            <person name="Schuster S.C."/>
            <person name="Alonso-Blanco C."/>
            <person name="Roudier F."/>
            <person name="Carbonero P."/>
            <person name="Paz-Ares J."/>
            <person name="Davis S.J."/>
            <person name="Pecinka A."/>
            <person name="Quesneville H."/>
            <person name="Colot V."/>
            <person name="Lysak M.A."/>
            <person name="Weigel D."/>
            <person name="Coupland G."/>
            <person name="Schneeberger K."/>
        </authorList>
    </citation>
    <scope>NUCLEOTIDE SEQUENCE [LARGE SCALE GENOMIC DNA]</scope>
    <source>
        <strain evidence="4">cv. Pajares</strain>
    </source>
</reference>
<dbReference type="OrthoDB" id="1095527at2759"/>
<dbReference type="Pfam" id="PF24583">
    <property type="entry name" value="DUF7610"/>
    <property type="match status" value="1"/>
</dbReference>
<dbReference type="Proteomes" id="UP000029120">
    <property type="component" value="Chromosome 8"/>
</dbReference>
<keyword evidence="1" id="KW-1133">Transmembrane helix</keyword>
<name>A0A087GDL3_ARAAL</name>
<gene>
    <name evidence="3" type="ordered locus">AALP_Aa8g454700</name>
</gene>
<dbReference type="OMA" id="MAPRAIF"/>
<protein>
    <recommendedName>
        <fullName evidence="2">DUF7610 domain-containing protein</fullName>
    </recommendedName>
</protein>
<keyword evidence="1" id="KW-0812">Transmembrane</keyword>
<dbReference type="EMBL" id="CM002876">
    <property type="protein sequence ID" value="KFK27965.1"/>
    <property type="molecule type" value="Genomic_DNA"/>
</dbReference>
<evidence type="ECO:0000259" key="2">
    <source>
        <dbReference type="Pfam" id="PF24583"/>
    </source>
</evidence>
<feature type="domain" description="DUF7610" evidence="2">
    <location>
        <begin position="16"/>
        <end position="90"/>
    </location>
</feature>
<evidence type="ECO:0000313" key="4">
    <source>
        <dbReference type="Proteomes" id="UP000029120"/>
    </source>
</evidence>
<evidence type="ECO:0000256" key="1">
    <source>
        <dbReference type="SAM" id="Phobius"/>
    </source>
</evidence>
<proteinExistence type="predicted"/>
<feature type="transmembrane region" description="Helical" evidence="1">
    <location>
        <begin position="149"/>
        <end position="166"/>
    </location>
</feature>
<evidence type="ECO:0000313" key="3">
    <source>
        <dbReference type="EMBL" id="KFK27965.1"/>
    </source>
</evidence>
<dbReference type="AlphaFoldDB" id="A0A087GDL3"/>
<organism evidence="3 4">
    <name type="scientific">Arabis alpina</name>
    <name type="common">Alpine rock-cress</name>
    <dbReference type="NCBI Taxonomy" id="50452"/>
    <lineage>
        <taxon>Eukaryota</taxon>
        <taxon>Viridiplantae</taxon>
        <taxon>Streptophyta</taxon>
        <taxon>Embryophyta</taxon>
        <taxon>Tracheophyta</taxon>
        <taxon>Spermatophyta</taxon>
        <taxon>Magnoliopsida</taxon>
        <taxon>eudicotyledons</taxon>
        <taxon>Gunneridae</taxon>
        <taxon>Pentapetalae</taxon>
        <taxon>rosids</taxon>
        <taxon>malvids</taxon>
        <taxon>Brassicales</taxon>
        <taxon>Brassicaceae</taxon>
        <taxon>Arabideae</taxon>
        <taxon>Arabis</taxon>
    </lineage>
</organism>